<comment type="caution">
    <text evidence="2">The sequence shown here is derived from an EMBL/GenBank/DDBJ whole genome shotgun (WGS) entry which is preliminary data.</text>
</comment>
<proteinExistence type="predicted"/>
<reference evidence="3" key="1">
    <citation type="journal article" date="2017" name="bioRxiv">
        <title>Comparative analysis of the genomes of Stylophora pistillata and Acropora digitifera provides evidence for extensive differences between species of corals.</title>
        <authorList>
            <person name="Voolstra C.R."/>
            <person name="Li Y."/>
            <person name="Liew Y.J."/>
            <person name="Baumgarten S."/>
            <person name="Zoccola D."/>
            <person name="Flot J.-F."/>
            <person name="Tambutte S."/>
            <person name="Allemand D."/>
            <person name="Aranda M."/>
        </authorList>
    </citation>
    <scope>NUCLEOTIDE SEQUENCE [LARGE SCALE GENOMIC DNA]</scope>
</reference>
<feature type="region of interest" description="Disordered" evidence="1">
    <location>
        <begin position="1201"/>
        <end position="1229"/>
    </location>
</feature>
<feature type="region of interest" description="Disordered" evidence="1">
    <location>
        <begin position="1333"/>
        <end position="1369"/>
    </location>
</feature>
<gene>
    <name evidence="2" type="ORF">AWC38_SpisGene8668</name>
</gene>
<dbReference type="Proteomes" id="UP000225706">
    <property type="component" value="Unassembled WGS sequence"/>
</dbReference>
<feature type="compositionally biased region" description="Basic and acidic residues" evidence="1">
    <location>
        <begin position="443"/>
        <end position="452"/>
    </location>
</feature>
<feature type="compositionally biased region" description="Polar residues" evidence="1">
    <location>
        <begin position="1336"/>
        <end position="1354"/>
    </location>
</feature>
<evidence type="ECO:0000256" key="1">
    <source>
        <dbReference type="SAM" id="MobiDB-lite"/>
    </source>
</evidence>
<feature type="region of interest" description="Disordered" evidence="1">
    <location>
        <begin position="428"/>
        <end position="456"/>
    </location>
</feature>
<dbReference type="EMBL" id="LSMT01000121">
    <property type="protein sequence ID" value="PFX26644.1"/>
    <property type="molecule type" value="Genomic_DNA"/>
</dbReference>
<accession>A0A2B4S7K3</accession>
<protein>
    <submittedName>
        <fullName evidence="2">Uncharacterized protein</fullName>
    </submittedName>
</protein>
<dbReference type="OrthoDB" id="5971892at2759"/>
<sequence length="1369" mass="156581">MRPTEEVLHGFKETKAAHVDLLRKHEAYCMFLNDEEYAEDEQWMAEFTVKYTRFTIEVHEYLESIKGDKVKQALIVVESNESEVAQSAVVQSNDAGELEADFQHAVEKYYSERDAITILLSSLATEPAKLIEGIGSDLKSALSYLDQNYGDPRIVSEVVTSDIGRFKSVQPVKDNRFCDLVNLVRRSYNILNFDLEQPYARLATLTVSLSTRLLRSEMRTLPMKATKMSLKIDCAWARVFLRETKSLSKTERIPGEGNTKFAARLLQDRFKIFNEHFQEYPGLHIKREDFMRHYRTIDEKFYNWRSKTEKEAYLTAFSSMNWNEGKVISKEGKKDHSLTSCQACLLFNSQLQSTFPISKFCRGARKGPLTELNTNVKRQCQREPKVTKRKLKSIGEAIYATYNEKCQENFQKSLSDILVLVPEADLQKKPSPAEKKTRKRNERRQTKKELETKMSQNDSAVHLSLRQSYSSRQIQRMALSFETFEEAEERAKTTPPKVRERSHTASLANIEGKLDQLLADVESWPDGPPNWSEKARMYNIKTKGSDSTPGNGGQLVKAFLNSNKVDITRFKPPSEVHLTSEDGLTGFRVRRAMRKQKGGEISVPVMQSNKQLKQSIHEGIESGKFNIGEPVIEREITKLAINAQGEIEQKKCHLQARKIPFQDIRKEALIKNKDLLRIKNDAFYEELSESEIRAELEKISEDIRGTHDEIKQRLKSFQRKRHWLIWHDHSTLSNYGHMLFCVREMYDPAIHFSDAEARVQYGKDVDVQATVERPYLYMLGQSSSSIEDQIKFVPARHDDLVNLTQKVKTEEDVEVEDEMRFMNGDNPAANFECGNQHGGHYGCPGCDGHLSMCHDLDYMAQRKYRTLTERQQLVLAGRKGKEAKQLLNPFKDLKVNELRAEIEARGLGDSDKTKPQLAKILNEELGGATRIPALLFGDESVSVESLNLQSYEVLCFEALHCSMNHIKNILEEIPHHISDIDTLIKLKEILAVQLNKEKKRGVDYRKTLIYLTIALYQTTTHDVRALLATLCEMVEIFYAQDRKRSPKLILRLHNLCWRHAILCRKVMTPTRALTSRKLFGIYFHACVSHSAFLLRLASHRSTNAEMFERLFEELTDITRKTWNNRVESLVSNAVLHMQAEKTSGGNTAVTCIIRQEKEISNISKALPKLGNTVLPKDVINTHARHWEAHLQSIADFLPERALEPSSSSSPCTPGSSHDDHPSDNAGDEDALYIPKRSAKKEKFAKDKLDNTQVMKLITEVVRNDPTKEMISFLKDEMEKSREHELKLFQLMLGHRANSGLPPSSSMVPPSSNMETGFYQSWNQGFPCHEAGFYPSLQGSQGPQQTTQESMSEGSYGNPFLYGNGKYQTL</sequence>
<name>A0A2B4S7K3_STYPI</name>
<keyword evidence="3" id="KW-1185">Reference proteome</keyword>
<organism evidence="2 3">
    <name type="scientific">Stylophora pistillata</name>
    <name type="common">Smooth cauliflower coral</name>
    <dbReference type="NCBI Taxonomy" id="50429"/>
    <lineage>
        <taxon>Eukaryota</taxon>
        <taxon>Metazoa</taxon>
        <taxon>Cnidaria</taxon>
        <taxon>Anthozoa</taxon>
        <taxon>Hexacorallia</taxon>
        <taxon>Scleractinia</taxon>
        <taxon>Astrocoeniina</taxon>
        <taxon>Pocilloporidae</taxon>
        <taxon>Stylophora</taxon>
    </lineage>
</organism>
<evidence type="ECO:0000313" key="3">
    <source>
        <dbReference type="Proteomes" id="UP000225706"/>
    </source>
</evidence>
<feature type="compositionally biased region" description="Low complexity" evidence="1">
    <location>
        <begin position="1204"/>
        <end position="1215"/>
    </location>
</feature>
<evidence type="ECO:0000313" key="2">
    <source>
        <dbReference type="EMBL" id="PFX26644.1"/>
    </source>
</evidence>